<dbReference type="GO" id="GO:0016705">
    <property type="term" value="F:oxidoreductase activity, acting on paired donors, with incorporation or reduction of molecular oxygen"/>
    <property type="evidence" value="ECO:0007669"/>
    <property type="project" value="InterPro"/>
</dbReference>
<keyword evidence="12" id="KW-0812">Transmembrane</keyword>
<comment type="subcellular location">
    <subcellularLocation>
        <location evidence="2">Membrane</location>
    </subcellularLocation>
</comment>
<evidence type="ECO:0000256" key="3">
    <source>
        <dbReference type="ARBA" id="ARBA00010617"/>
    </source>
</evidence>
<gene>
    <name evidence="13" type="ORF">POPTR_007G084700</name>
</gene>
<dbReference type="STRING" id="3694.A0A3N7F8C4"/>
<dbReference type="Gene3D" id="1.10.630.10">
    <property type="entry name" value="Cytochrome P450"/>
    <property type="match status" value="1"/>
</dbReference>
<reference evidence="13 14" key="1">
    <citation type="journal article" date="2006" name="Science">
        <title>The genome of black cottonwood, Populus trichocarpa (Torr. &amp; Gray).</title>
        <authorList>
            <person name="Tuskan G.A."/>
            <person name="Difazio S."/>
            <person name="Jansson S."/>
            <person name="Bohlmann J."/>
            <person name="Grigoriev I."/>
            <person name="Hellsten U."/>
            <person name="Putnam N."/>
            <person name="Ralph S."/>
            <person name="Rombauts S."/>
            <person name="Salamov A."/>
            <person name="Schein J."/>
            <person name="Sterck L."/>
            <person name="Aerts A."/>
            <person name="Bhalerao R.R."/>
            <person name="Bhalerao R.P."/>
            <person name="Blaudez D."/>
            <person name="Boerjan W."/>
            <person name="Brun A."/>
            <person name="Brunner A."/>
            <person name="Busov V."/>
            <person name="Campbell M."/>
            <person name="Carlson J."/>
            <person name="Chalot M."/>
            <person name="Chapman J."/>
            <person name="Chen G.L."/>
            <person name="Cooper D."/>
            <person name="Coutinho P.M."/>
            <person name="Couturier J."/>
            <person name="Covert S."/>
            <person name="Cronk Q."/>
            <person name="Cunningham R."/>
            <person name="Davis J."/>
            <person name="Degroeve S."/>
            <person name="Dejardin A."/>
            <person name="Depamphilis C."/>
            <person name="Detter J."/>
            <person name="Dirks B."/>
            <person name="Dubchak I."/>
            <person name="Duplessis S."/>
            <person name="Ehlting J."/>
            <person name="Ellis B."/>
            <person name="Gendler K."/>
            <person name="Goodstein D."/>
            <person name="Gribskov M."/>
            <person name="Grimwood J."/>
            <person name="Groover A."/>
            <person name="Gunter L."/>
            <person name="Hamberger B."/>
            <person name="Heinze B."/>
            <person name="Helariutta Y."/>
            <person name="Henrissat B."/>
            <person name="Holligan D."/>
            <person name="Holt R."/>
            <person name="Huang W."/>
            <person name="Islam-Faridi N."/>
            <person name="Jones S."/>
            <person name="Jones-Rhoades M."/>
            <person name="Jorgensen R."/>
            <person name="Joshi C."/>
            <person name="Kangasjarvi J."/>
            <person name="Karlsson J."/>
            <person name="Kelleher C."/>
            <person name="Kirkpatrick R."/>
            <person name="Kirst M."/>
            <person name="Kohler A."/>
            <person name="Kalluri U."/>
            <person name="Larimer F."/>
            <person name="Leebens-Mack J."/>
            <person name="Leple J.C."/>
            <person name="Locascio P."/>
            <person name="Lou Y."/>
            <person name="Lucas S."/>
            <person name="Martin F."/>
            <person name="Montanini B."/>
            <person name="Napoli C."/>
            <person name="Nelson D.R."/>
            <person name="Nelson C."/>
            <person name="Nieminen K."/>
            <person name="Nilsson O."/>
            <person name="Pereda V."/>
            <person name="Peter G."/>
            <person name="Philippe R."/>
            <person name="Pilate G."/>
            <person name="Poliakov A."/>
            <person name="Razumovskaya J."/>
            <person name="Richardson P."/>
            <person name="Rinaldi C."/>
            <person name="Ritland K."/>
            <person name="Rouze P."/>
            <person name="Ryaboy D."/>
            <person name="Schmutz J."/>
            <person name="Schrader J."/>
            <person name="Segerman B."/>
            <person name="Shin H."/>
            <person name="Siddiqui A."/>
            <person name="Sterky F."/>
            <person name="Terry A."/>
            <person name="Tsai C.J."/>
            <person name="Uberbacher E."/>
            <person name="Unneberg P."/>
            <person name="Vahala J."/>
            <person name="Wall K."/>
            <person name="Wessler S."/>
            <person name="Yang G."/>
            <person name="Yin T."/>
            <person name="Douglas C."/>
            <person name="Marra M."/>
            <person name="Sandberg G."/>
            <person name="Van de Peer Y."/>
            <person name="Rokhsar D."/>
        </authorList>
    </citation>
    <scope>NUCLEOTIDE SEQUENCE [LARGE SCALE GENOMIC DNA]</scope>
    <source>
        <strain evidence="14">cv. Nisqually</strain>
    </source>
</reference>
<dbReference type="GO" id="GO:0005506">
    <property type="term" value="F:iron ion binding"/>
    <property type="evidence" value="ECO:0007669"/>
    <property type="project" value="InterPro"/>
</dbReference>
<dbReference type="PROSITE" id="PS00086">
    <property type="entry name" value="CYTOCHROME_P450"/>
    <property type="match status" value="1"/>
</dbReference>
<dbReference type="InterPro" id="IPR001128">
    <property type="entry name" value="Cyt_P450"/>
</dbReference>
<feature type="transmembrane region" description="Helical" evidence="12">
    <location>
        <begin position="64"/>
        <end position="82"/>
    </location>
</feature>
<evidence type="ECO:0000256" key="1">
    <source>
        <dbReference type="ARBA" id="ARBA00001971"/>
    </source>
</evidence>
<dbReference type="EMBL" id="CM009296">
    <property type="protein sequence ID" value="RQO92719.1"/>
    <property type="molecule type" value="Genomic_DNA"/>
</dbReference>
<proteinExistence type="inferred from homology"/>
<dbReference type="Pfam" id="PF00067">
    <property type="entry name" value="p450"/>
    <property type="match status" value="1"/>
</dbReference>
<evidence type="ECO:0000256" key="10">
    <source>
        <dbReference type="PIRSR" id="PIRSR602401-1"/>
    </source>
</evidence>
<organism evidence="13 14">
    <name type="scientific">Populus trichocarpa</name>
    <name type="common">Western balsam poplar</name>
    <name type="synonym">Populus balsamifera subsp. trichocarpa</name>
    <dbReference type="NCBI Taxonomy" id="3694"/>
    <lineage>
        <taxon>Eukaryota</taxon>
        <taxon>Viridiplantae</taxon>
        <taxon>Streptophyta</taxon>
        <taxon>Embryophyta</taxon>
        <taxon>Tracheophyta</taxon>
        <taxon>Spermatophyta</taxon>
        <taxon>Magnoliopsida</taxon>
        <taxon>eudicotyledons</taxon>
        <taxon>Gunneridae</taxon>
        <taxon>Pentapetalae</taxon>
        <taxon>rosids</taxon>
        <taxon>fabids</taxon>
        <taxon>Malpighiales</taxon>
        <taxon>Salicaceae</taxon>
        <taxon>Saliceae</taxon>
        <taxon>Populus</taxon>
    </lineage>
</organism>
<keyword evidence="4 10" id="KW-0349">Heme</keyword>
<dbReference type="PRINTS" id="PR00463">
    <property type="entry name" value="EP450I"/>
</dbReference>
<keyword evidence="14" id="KW-1185">Reference proteome</keyword>
<dbReference type="CDD" id="cd11072">
    <property type="entry name" value="CYP71-like"/>
    <property type="match status" value="1"/>
</dbReference>
<protein>
    <recommendedName>
        <fullName evidence="15">Cytochrome P450</fullName>
    </recommendedName>
</protein>
<keyword evidence="7 10" id="KW-0408">Iron</keyword>
<evidence type="ECO:0000256" key="7">
    <source>
        <dbReference type="ARBA" id="ARBA00023004"/>
    </source>
</evidence>
<evidence type="ECO:0000256" key="8">
    <source>
        <dbReference type="ARBA" id="ARBA00023033"/>
    </source>
</evidence>
<dbReference type="SUPFAM" id="SSF48264">
    <property type="entry name" value="Cytochrome P450"/>
    <property type="match status" value="1"/>
</dbReference>
<dbReference type="Proteomes" id="UP000006729">
    <property type="component" value="Chromosome 7"/>
</dbReference>
<dbReference type="PANTHER" id="PTHR47943">
    <property type="entry name" value="CYTOCHROME P450 93A3-LIKE"/>
    <property type="match status" value="1"/>
</dbReference>
<evidence type="ECO:0000256" key="2">
    <source>
        <dbReference type="ARBA" id="ARBA00004370"/>
    </source>
</evidence>
<keyword evidence="8 11" id="KW-0503">Monooxygenase</keyword>
<dbReference type="GO" id="GO:0016020">
    <property type="term" value="C:membrane"/>
    <property type="evidence" value="ECO:0007669"/>
    <property type="project" value="UniProtKB-SubCell"/>
</dbReference>
<evidence type="ECO:0000256" key="4">
    <source>
        <dbReference type="ARBA" id="ARBA00022617"/>
    </source>
</evidence>
<keyword evidence="5 10" id="KW-0479">Metal-binding</keyword>
<evidence type="ECO:0000256" key="11">
    <source>
        <dbReference type="RuleBase" id="RU000461"/>
    </source>
</evidence>
<dbReference type="GO" id="GO:0020037">
    <property type="term" value="F:heme binding"/>
    <property type="evidence" value="ECO:0007669"/>
    <property type="project" value="InterPro"/>
</dbReference>
<evidence type="ECO:0008006" key="15">
    <source>
        <dbReference type="Google" id="ProtNLM"/>
    </source>
</evidence>
<dbReference type="FunFam" id="1.10.630.10:FF:000011">
    <property type="entry name" value="Cytochrome P450 83B1"/>
    <property type="match status" value="1"/>
</dbReference>
<dbReference type="InterPro" id="IPR017972">
    <property type="entry name" value="Cyt_P450_CS"/>
</dbReference>
<feature type="binding site" description="axial binding residue" evidence="10">
    <location>
        <position position="495"/>
    </location>
    <ligand>
        <name>heme</name>
        <dbReference type="ChEBI" id="CHEBI:30413"/>
    </ligand>
    <ligandPart>
        <name>Fe</name>
        <dbReference type="ChEBI" id="CHEBI:18248"/>
    </ligandPart>
</feature>
<name>A0A3N7F8C4_POPTR</name>
<sequence>MSRSILVTQVKVGSKQQTTTTLNLPPLFVFPSGFRFLSHNIQVNKRVEILYTSRTASYRITSMAWIWTSLAFVALIFLLQWLSTKNKRLPPGPRGFPIFGSLHLLGKFPHRALHQLAQKYGPIMHLRLGLVPTIVVSSPEAAELFLKTHDLVFAGRPPHESARYISYGQKGMAFAQYGSYWRNIRKMCTVELLSSLKITSFKPMRMEELDLLIKYIQEAAQERVAVDLSAKVSSLSADMSCRMVFGKKYLDEDLDERGFKSVMQEVMHLSAAPHLGDYIPQIAALDLQGLTKRMKAISKVLDVFLDKIIDEHVQYQEKGKNKDFVDVMLSFMKSEENEYLVDQGCMKATMLDMLVGSMDTSATVIDWAFSELIKNPRVMKKLQKELEEVVGKQRMVEESDLERLEYLDMVVKETLRLHPAGPLMIPHEATEDCVVNDFHIPKKSHVIINVWAIGRDPKAWTDAEKFYPERFVGSDIDVRGRDFQLIPFGTGRRSCPGMQLGLTMVRLVLAQMVHCFDWELPNGILPSEVDMSEEFGLVLCRSKHLVSIPTYRLNK</sequence>
<dbReference type="PANTHER" id="PTHR47943:SF9">
    <property type="entry name" value="CYTOCHROME P450"/>
    <property type="match status" value="1"/>
</dbReference>
<dbReference type="InParanoid" id="A0A3N7F8C4"/>
<keyword evidence="12" id="KW-1133">Transmembrane helix</keyword>
<keyword evidence="6 11" id="KW-0560">Oxidoreductase</keyword>
<dbReference type="GO" id="GO:0004497">
    <property type="term" value="F:monooxygenase activity"/>
    <property type="evidence" value="ECO:0007669"/>
    <property type="project" value="UniProtKB-KW"/>
</dbReference>
<dbReference type="PRINTS" id="PR00385">
    <property type="entry name" value="P450"/>
</dbReference>
<dbReference type="InterPro" id="IPR036396">
    <property type="entry name" value="Cyt_P450_sf"/>
</dbReference>
<comment type="cofactor">
    <cofactor evidence="1 10">
        <name>heme</name>
        <dbReference type="ChEBI" id="CHEBI:30413"/>
    </cofactor>
</comment>
<keyword evidence="9 12" id="KW-0472">Membrane</keyword>
<evidence type="ECO:0000256" key="9">
    <source>
        <dbReference type="ARBA" id="ARBA00023136"/>
    </source>
</evidence>
<evidence type="ECO:0000313" key="13">
    <source>
        <dbReference type="EMBL" id="RQO92719.1"/>
    </source>
</evidence>
<evidence type="ECO:0000256" key="5">
    <source>
        <dbReference type="ARBA" id="ARBA00022723"/>
    </source>
</evidence>
<accession>A0A3N7F8C4</accession>
<evidence type="ECO:0000256" key="6">
    <source>
        <dbReference type="ARBA" id="ARBA00023002"/>
    </source>
</evidence>
<comment type="similarity">
    <text evidence="3 11">Belongs to the cytochrome P450 family.</text>
</comment>
<evidence type="ECO:0000313" key="14">
    <source>
        <dbReference type="Proteomes" id="UP000006729"/>
    </source>
</evidence>
<dbReference type="InterPro" id="IPR002401">
    <property type="entry name" value="Cyt_P450_E_grp-I"/>
</dbReference>
<evidence type="ECO:0000256" key="12">
    <source>
        <dbReference type="SAM" id="Phobius"/>
    </source>
</evidence>
<dbReference type="AlphaFoldDB" id="A0A3N7F8C4"/>